<name>K5DKA4_RHOBT</name>
<reference evidence="2 3" key="1">
    <citation type="journal article" date="2013" name="Mar. Genomics">
        <title>Expression of sulfatases in Rhodopirellula baltica and the diversity of sulfatases in the genus Rhodopirellula.</title>
        <authorList>
            <person name="Wegner C.E."/>
            <person name="Richter-Heitmann T."/>
            <person name="Klindworth A."/>
            <person name="Klockow C."/>
            <person name="Richter M."/>
            <person name="Achstetter T."/>
            <person name="Glockner F.O."/>
            <person name="Harder J."/>
        </authorList>
    </citation>
    <scope>NUCLEOTIDE SEQUENCE [LARGE SCALE GENOMIC DNA]</scope>
    <source>
        <strain evidence="2 3">SH28</strain>
    </source>
</reference>
<proteinExistence type="predicted"/>
<comment type="caution">
    <text evidence="2">The sequence shown here is derived from an EMBL/GenBank/DDBJ whole genome shotgun (WGS) entry which is preliminary data.</text>
</comment>
<dbReference type="AlphaFoldDB" id="K5DKA4"/>
<dbReference type="Proteomes" id="UP000007993">
    <property type="component" value="Unassembled WGS sequence"/>
</dbReference>
<dbReference type="EMBL" id="AMCW01000032">
    <property type="protein sequence ID" value="EKK03284.1"/>
    <property type="molecule type" value="Genomic_DNA"/>
</dbReference>
<dbReference type="PATRIC" id="fig|993517.3.peg.1463"/>
<dbReference type="RefSeq" id="WP_007331260.1">
    <property type="nucleotide sequence ID" value="NZ_AMCW01000032.1"/>
</dbReference>
<feature type="transmembrane region" description="Helical" evidence="1">
    <location>
        <begin position="95"/>
        <end position="119"/>
    </location>
</feature>
<organism evidence="2 3">
    <name type="scientific">Rhodopirellula baltica SH28</name>
    <dbReference type="NCBI Taxonomy" id="993517"/>
    <lineage>
        <taxon>Bacteria</taxon>
        <taxon>Pseudomonadati</taxon>
        <taxon>Planctomycetota</taxon>
        <taxon>Planctomycetia</taxon>
        <taxon>Pirellulales</taxon>
        <taxon>Pirellulaceae</taxon>
        <taxon>Rhodopirellula</taxon>
    </lineage>
</organism>
<sequence>MLSFAMIVRFHPSNGIGGWSHMVNPYATDECVGSALPKKPLKHPFAIGFRNGTLWSLIVLVLVVPAFYMEFAIPFTQRATSGLPADRMSWATSAWLWFAACGTGLTFITLPWAIAAGFVKWASERRESDATR</sequence>
<accession>K5DKA4</accession>
<evidence type="ECO:0000256" key="1">
    <source>
        <dbReference type="SAM" id="Phobius"/>
    </source>
</evidence>
<feature type="transmembrane region" description="Helical" evidence="1">
    <location>
        <begin position="54"/>
        <end position="75"/>
    </location>
</feature>
<gene>
    <name evidence="2" type="ORF">RBSH_01342</name>
</gene>
<keyword evidence="1" id="KW-1133">Transmembrane helix</keyword>
<keyword evidence="1" id="KW-0472">Membrane</keyword>
<evidence type="ECO:0000313" key="3">
    <source>
        <dbReference type="Proteomes" id="UP000007993"/>
    </source>
</evidence>
<keyword evidence="1" id="KW-0812">Transmembrane</keyword>
<protein>
    <submittedName>
        <fullName evidence="2">Uncharacterized protein</fullName>
    </submittedName>
</protein>
<evidence type="ECO:0000313" key="2">
    <source>
        <dbReference type="EMBL" id="EKK03284.1"/>
    </source>
</evidence>